<organism evidence="1 2">
    <name type="scientific">Aspergillus pseudocaelatus</name>
    <dbReference type="NCBI Taxonomy" id="1825620"/>
    <lineage>
        <taxon>Eukaryota</taxon>
        <taxon>Fungi</taxon>
        <taxon>Dikarya</taxon>
        <taxon>Ascomycota</taxon>
        <taxon>Pezizomycotina</taxon>
        <taxon>Eurotiomycetes</taxon>
        <taxon>Eurotiomycetidae</taxon>
        <taxon>Eurotiales</taxon>
        <taxon>Aspergillaceae</taxon>
        <taxon>Aspergillus</taxon>
        <taxon>Aspergillus subgen. Circumdati</taxon>
    </lineage>
</organism>
<evidence type="ECO:0000313" key="2">
    <source>
        <dbReference type="Proteomes" id="UP000325395"/>
    </source>
</evidence>
<proteinExistence type="predicted"/>
<name>A0ABQ6X2V4_9EURO</name>
<dbReference type="EMBL" id="ML735688">
    <property type="protein sequence ID" value="KAE8423662.1"/>
    <property type="molecule type" value="Genomic_DNA"/>
</dbReference>
<sequence>MSKISKTAFQLLAKETRDNADALKNLVFADGATSKTVVTTKDLRFDVHRDSKDPNKATGIIQANSQAEDKTVKRFIKGRTGGHKGTHQVIGEKIRFGLGGDFNINDVANAIEDTE</sequence>
<dbReference type="Proteomes" id="UP000325395">
    <property type="component" value="Unassembled WGS sequence"/>
</dbReference>
<keyword evidence="2" id="KW-1185">Reference proteome</keyword>
<reference evidence="1 2" key="1">
    <citation type="submission" date="2019-04" db="EMBL/GenBank/DDBJ databases">
        <authorList>
            <consortium name="DOE Joint Genome Institute"/>
            <person name="Mondo S."/>
            <person name="Kjaerbolling I."/>
            <person name="Vesth T."/>
            <person name="Frisvad J.C."/>
            <person name="Nybo J.L."/>
            <person name="Theobald S."/>
            <person name="Kildgaard S."/>
            <person name="Isbrandt T."/>
            <person name="Kuo A."/>
            <person name="Sato A."/>
            <person name="Lyhne E.K."/>
            <person name="Kogle M.E."/>
            <person name="Wiebenga A."/>
            <person name="Kun R.S."/>
            <person name="Lubbers R.J."/>
            <person name="Makela M.R."/>
            <person name="Barry K."/>
            <person name="Chovatia M."/>
            <person name="Clum A."/>
            <person name="Daum C."/>
            <person name="Haridas S."/>
            <person name="He G."/>
            <person name="LaButti K."/>
            <person name="Lipzen A."/>
            <person name="Riley R."/>
            <person name="Salamov A."/>
            <person name="Simmons B.A."/>
            <person name="Magnuson J.K."/>
            <person name="Henrissat B."/>
            <person name="Mortensen U.H."/>
            <person name="Larsen T.O."/>
            <person name="Devries R.P."/>
            <person name="Grigoriev I.V."/>
            <person name="Machida M."/>
            <person name="Baker S.E."/>
            <person name="Andersen M.R."/>
            <person name="Cantor M.N."/>
            <person name="Hua S.X."/>
        </authorList>
    </citation>
    <scope>NUCLEOTIDE SEQUENCE [LARGE SCALE GENOMIC DNA]</scope>
    <source>
        <strain evidence="1 2">CBS 117616</strain>
    </source>
</reference>
<evidence type="ECO:0000313" key="1">
    <source>
        <dbReference type="EMBL" id="KAE8423662.1"/>
    </source>
</evidence>
<protein>
    <recommendedName>
        <fullName evidence="3">Ribosomal protein L18e/L15P</fullName>
    </recommendedName>
</protein>
<gene>
    <name evidence="1" type="ORF">BDV36DRAFT_290332</name>
</gene>
<evidence type="ECO:0008006" key="3">
    <source>
        <dbReference type="Google" id="ProtNLM"/>
    </source>
</evidence>
<accession>A0ABQ6X2V4</accession>